<dbReference type="eggNOG" id="COG1196">
    <property type="taxonomic scope" value="Bacteria"/>
</dbReference>
<accession>D1A9P9</accession>
<dbReference type="OrthoDB" id="3569687at2"/>
<dbReference type="HOGENOM" id="CLU_579905_0_0_11"/>
<dbReference type="AlphaFoldDB" id="D1A9P9"/>
<dbReference type="KEGG" id="tcu:Tcur_3194"/>
<dbReference type="RefSeq" id="WP_012853519.1">
    <property type="nucleotide sequence ID" value="NC_013510.1"/>
</dbReference>
<sequence>MRGAGERRRRGRRDGAAQTARAAAVAVRENAATAFYDMEQTQRYVGGRVTLFADLDPAAAESAQREFADLNGKADHAARAYITVLDAHNLDDESRSAAEYDAARRALTAVLERLTGVTEELNAFAVRLGARLERLEAALDQLPPRLTAARQAVAAAEEAIERARRAGMDAAEPEAVLARAHDLLAKVSAPGLGGLGLSGAMEAADEARRLAETAREQAEELPKAAEKVRHALIAVRTRVEAVAGRIEPVREAMSRLLRGYSLACWQDLKNAPSAIEEGVARARERIAEAEAHAGRGEWAQAQRALTAARTELNAADRRAGQVTGRLADLEATAADPSAPAEAVRFTVRDAQRLVVTAGSAISPRHARDLDALVRRLEAAPAKLRGPHPDYWSYLQELESIKTAARDVVERVRAERAGRG</sequence>
<keyword evidence="2" id="KW-1185">Reference proteome</keyword>
<gene>
    <name evidence="1" type="ordered locus">Tcur_3194</name>
</gene>
<dbReference type="STRING" id="471852.Tcur_3194"/>
<evidence type="ECO:0000313" key="2">
    <source>
        <dbReference type="Proteomes" id="UP000001918"/>
    </source>
</evidence>
<dbReference type="Proteomes" id="UP000001918">
    <property type="component" value="Chromosome"/>
</dbReference>
<proteinExistence type="predicted"/>
<reference evidence="1 2" key="1">
    <citation type="journal article" date="2011" name="Stand. Genomic Sci.">
        <title>Complete genome sequence of Thermomonospora curvata type strain (B9).</title>
        <authorList>
            <person name="Chertkov O."/>
            <person name="Sikorski J."/>
            <person name="Nolan M."/>
            <person name="Lapidus A."/>
            <person name="Lucas S."/>
            <person name="Del Rio T.G."/>
            <person name="Tice H."/>
            <person name="Cheng J.F."/>
            <person name="Goodwin L."/>
            <person name="Pitluck S."/>
            <person name="Liolios K."/>
            <person name="Ivanova N."/>
            <person name="Mavromatis K."/>
            <person name="Mikhailova N."/>
            <person name="Ovchinnikova G."/>
            <person name="Pati A."/>
            <person name="Chen A."/>
            <person name="Palaniappan K."/>
            <person name="Djao O.D."/>
            <person name="Land M."/>
            <person name="Hauser L."/>
            <person name="Chang Y.J."/>
            <person name="Jeffries C.D."/>
            <person name="Brettin T."/>
            <person name="Han C."/>
            <person name="Detter J.C."/>
            <person name="Rohde M."/>
            <person name="Goker M."/>
            <person name="Woyke T."/>
            <person name="Bristow J."/>
            <person name="Eisen J.A."/>
            <person name="Markowitz V."/>
            <person name="Hugenholtz P."/>
            <person name="Klenk H.P."/>
            <person name="Kyrpides N.C."/>
        </authorList>
    </citation>
    <scope>NUCLEOTIDE SEQUENCE [LARGE SCALE GENOMIC DNA]</scope>
    <source>
        <strain evidence="2">ATCC 19995 / DSM 43183 / JCM 3096 / KCTC 9072 / NBRC 15933 / NCIMB 10081 / Henssen B9</strain>
    </source>
</reference>
<protein>
    <submittedName>
        <fullName evidence="1">Heat shock protein DnaJ domain-containing protein</fullName>
    </submittedName>
</protein>
<name>D1A9P9_THECD</name>
<dbReference type="EMBL" id="CP001738">
    <property type="protein sequence ID" value="ACY98735.1"/>
    <property type="molecule type" value="Genomic_DNA"/>
</dbReference>
<keyword evidence="1" id="KW-0346">Stress response</keyword>
<evidence type="ECO:0000313" key="1">
    <source>
        <dbReference type="EMBL" id="ACY98735.1"/>
    </source>
</evidence>
<organism evidence="1 2">
    <name type="scientific">Thermomonospora curvata (strain ATCC 19995 / DSM 43183 / JCM 3096 / KCTC 9072 / NBRC 15933 / NCIMB 10081 / Henssen B9)</name>
    <dbReference type="NCBI Taxonomy" id="471852"/>
    <lineage>
        <taxon>Bacteria</taxon>
        <taxon>Bacillati</taxon>
        <taxon>Actinomycetota</taxon>
        <taxon>Actinomycetes</taxon>
        <taxon>Streptosporangiales</taxon>
        <taxon>Thermomonosporaceae</taxon>
        <taxon>Thermomonospora</taxon>
    </lineage>
</organism>